<dbReference type="AlphaFoldDB" id="A0A2W5TIZ9"/>
<dbReference type="GO" id="GO:0071949">
    <property type="term" value="F:FAD binding"/>
    <property type="evidence" value="ECO:0007669"/>
    <property type="project" value="InterPro"/>
</dbReference>
<dbReference type="SUPFAM" id="SSF51905">
    <property type="entry name" value="FAD/NAD(P)-binding domain"/>
    <property type="match status" value="1"/>
</dbReference>
<comment type="caution">
    <text evidence="2">The sequence shown here is derived from an EMBL/GenBank/DDBJ whole genome shotgun (WGS) entry which is preliminary data.</text>
</comment>
<organism evidence="2 3">
    <name type="scientific">Archangium gephyra</name>
    <dbReference type="NCBI Taxonomy" id="48"/>
    <lineage>
        <taxon>Bacteria</taxon>
        <taxon>Pseudomonadati</taxon>
        <taxon>Myxococcota</taxon>
        <taxon>Myxococcia</taxon>
        <taxon>Myxococcales</taxon>
        <taxon>Cystobacterineae</taxon>
        <taxon>Archangiaceae</taxon>
        <taxon>Archangium</taxon>
    </lineage>
</organism>
<dbReference type="PANTHER" id="PTHR46865">
    <property type="entry name" value="OXIDOREDUCTASE-RELATED"/>
    <property type="match status" value="1"/>
</dbReference>
<dbReference type="InterPro" id="IPR002938">
    <property type="entry name" value="FAD-bd"/>
</dbReference>
<accession>A0A2W5TIZ9</accession>
<dbReference type="Gene3D" id="3.30.9.10">
    <property type="entry name" value="D-Amino Acid Oxidase, subunit A, domain 2"/>
    <property type="match status" value="1"/>
</dbReference>
<dbReference type="InterPro" id="IPR051704">
    <property type="entry name" value="FAD_aromatic-hydroxylase"/>
</dbReference>
<feature type="domain" description="FAD-binding" evidence="1">
    <location>
        <begin position="11"/>
        <end position="160"/>
    </location>
</feature>
<name>A0A2W5TIZ9_9BACT</name>
<dbReference type="EMBL" id="QFQP01000005">
    <property type="protein sequence ID" value="PZR15520.1"/>
    <property type="molecule type" value="Genomic_DNA"/>
</dbReference>
<dbReference type="Proteomes" id="UP000249061">
    <property type="component" value="Unassembled WGS sequence"/>
</dbReference>
<dbReference type="PANTHER" id="PTHR46865:SF2">
    <property type="entry name" value="MONOOXYGENASE"/>
    <property type="match status" value="1"/>
</dbReference>
<gene>
    <name evidence="2" type="ORF">DI536_08710</name>
</gene>
<reference evidence="2 3" key="1">
    <citation type="submission" date="2017-08" db="EMBL/GenBank/DDBJ databases">
        <title>Infants hospitalized years apart are colonized by the same room-sourced microbial strains.</title>
        <authorList>
            <person name="Brooks B."/>
            <person name="Olm M.R."/>
            <person name="Firek B.A."/>
            <person name="Baker R."/>
            <person name="Thomas B.C."/>
            <person name="Morowitz M.J."/>
            <person name="Banfield J.F."/>
        </authorList>
    </citation>
    <scope>NUCLEOTIDE SEQUENCE [LARGE SCALE GENOMIC DNA]</scope>
    <source>
        <strain evidence="2">S2_003_000_R2_14</strain>
    </source>
</reference>
<dbReference type="Gene3D" id="3.50.50.60">
    <property type="entry name" value="FAD/NAD(P)-binding domain"/>
    <property type="match status" value="1"/>
</dbReference>
<evidence type="ECO:0000313" key="3">
    <source>
        <dbReference type="Proteomes" id="UP000249061"/>
    </source>
</evidence>
<dbReference type="Pfam" id="PF01494">
    <property type="entry name" value="FAD_binding_3"/>
    <property type="match status" value="1"/>
</dbReference>
<sequence>MTTPNASSPRILVSGASISGLTVAYWLARYGFEVTVVERASHLRPGGHALDVRGPALEVASRMGVLSTIRDRSTKLTGIAVVDANGDELFRSTERTLTGGRLDSPDVEILRDDLCRVLLEAVGARVEFVFGDFVTSLVQDEAGVDGEFARRRRGGRRTVRTG</sequence>
<proteinExistence type="predicted"/>
<evidence type="ECO:0000259" key="1">
    <source>
        <dbReference type="Pfam" id="PF01494"/>
    </source>
</evidence>
<protein>
    <recommendedName>
        <fullName evidence="1">FAD-binding domain-containing protein</fullName>
    </recommendedName>
</protein>
<evidence type="ECO:0000313" key="2">
    <source>
        <dbReference type="EMBL" id="PZR15520.1"/>
    </source>
</evidence>
<dbReference type="InterPro" id="IPR036188">
    <property type="entry name" value="FAD/NAD-bd_sf"/>
</dbReference>